<protein>
    <submittedName>
        <fullName evidence="3">Uncharacterized protein</fullName>
    </submittedName>
</protein>
<keyword evidence="2" id="KW-0472">Membrane</keyword>
<feature type="region of interest" description="Disordered" evidence="1">
    <location>
        <begin position="266"/>
        <end position="287"/>
    </location>
</feature>
<keyword evidence="2" id="KW-0812">Transmembrane</keyword>
<feature type="region of interest" description="Disordered" evidence="1">
    <location>
        <begin position="1"/>
        <end position="21"/>
    </location>
</feature>
<accession>A0A7Y7B9Z6</accession>
<organism evidence="3 4">
    <name type="scientific">Streptomyces morookaense</name>
    <name type="common">Streptoverticillium morookaense</name>
    <dbReference type="NCBI Taxonomy" id="1970"/>
    <lineage>
        <taxon>Bacteria</taxon>
        <taxon>Bacillati</taxon>
        <taxon>Actinomycetota</taxon>
        <taxon>Actinomycetes</taxon>
        <taxon>Kitasatosporales</taxon>
        <taxon>Streptomycetaceae</taxon>
        <taxon>Streptomyces</taxon>
    </lineage>
</organism>
<dbReference type="EMBL" id="JABBXF010000092">
    <property type="protein sequence ID" value="NVK81773.1"/>
    <property type="molecule type" value="Genomic_DNA"/>
</dbReference>
<feature type="transmembrane region" description="Helical" evidence="2">
    <location>
        <begin position="119"/>
        <end position="144"/>
    </location>
</feature>
<evidence type="ECO:0000256" key="2">
    <source>
        <dbReference type="SAM" id="Phobius"/>
    </source>
</evidence>
<comment type="caution">
    <text evidence="3">The sequence shown here is derived from an EMBL/GenBank/DDBJ whole genome shotgun (WGS) entry which is preliminary data.</text>
</comment>
<feature type="transmembrane region" description="Helical" evidence="2">
    <location>
        <begin position="156"/>
        <end position="177"/>
    </location>
</feature>
<feature type="transmembrane region" description="Helical" evidence="2">
    <location>
        <begin position="74"/>
        <end position="107"/>
    </location>
</feature>
<dbReference type="AlphaFoldDB" id="A0A7Y7B9Z6"/>
<dbReference type="Proteomes" id="UP000587462">
    <property type="component" value="Unassembled WGS sequence"/>
</dbReference>
<sequence length="376" mass="38799">MTQQAEPHAISDEATGDVAPETTCAPVPQVAHPDGFGAAFCASMAALCAESVVAATVGVLVLLSREHDGLPSGVLLAVAVSLGALLLVVLLSGFVTAAAVMPALALARRAAERRGGPDGWKWTVGAVPVVAACAVAVFGGIAALGSLSPAHPLAYLLWWSSLTAVLLPAALVAGVAARRIRENRAGSVARKVTRNGAIAWLAVGAVGATVYGTGLVNVYEPPRLSTSDLAGTWTDGRGGTVRLESHGALVAQGLDNYVWDGTGKDRPKDCDGSGTWTPLPDKGPVQGVSMRIGSCELARDWSLTGTEKEPRIFHEIGKPGSGKKYVLTKVAKGGHGGKNRHRNKHHDAVERSVGSVQREGSDHRGGDEHPGVKGEK</sequence>
<name>A0A7Y7B9Z6_STRMO</name>
<keyword evidence="4" id="KW-1185">Reference proteome</keyword>
<feature type="transmembrane region" description="Helical" evidence="2">
    <location>
        <begin position="36"/>
        <end position="62"/>
    </location>
</feature>
<keyword evidence="2" id="KW-1133">Transmembrane helix</keyword>
<evidence type="ECO:0000313" key="4">
    <source>
        <dbReference type="Proteomes" id="UP000587462"/>
    </source>
</evidence>
<dbReference type="RefSeq" id="WP_171086831.1">
    <property type="nucleotide sequence ID" value="NZ_BNBU01000001.1"/>
</dbReference>
<gene>
    <name evidence="3" type="ORF">HG542_29600</name>
</gene>
<reference evidence="3 4" key="1">
    <citation type="submission" date="2020-04" db="EMBL/GenBank/DDBJ databases">
        <title>Draft Genome Sequence of Streptomyces morookaense DSM 40503, an 8-azaguanine-producing strain.</title>
        <authorList>
            <person name="Qi J."/>
            <person name="Gao J.-M."/>
        </authorList>
    </citation>
    <scope>NUCLEOTIDE SEQUENCE [LARGE SCALE GENOMIC DNA]</scope>
    <source>
        <strain evidence="3 4">DSM 40503</strain>
    </source>
</reference>
<evidence type="ECO:0000256" key="1">
    <source>
        <dbReference type="SAM" id="MobiDB-lite"/>
    </source>
</evidence>
<proteinExistence type="predicted"/>
<feature type="transmembrane region" description="Helical" evidence="2">
    <location>
        <begin position="198"/>
        <end position="219"/>
    </location>
</feature>
<feature type="compositionally biased region" description="Basic residues" evidence="1">
    <location>
        <begin position="335"/>
        <end position="345"/>
    </location>
</feature>
<evidence type="ECO:0000313" key="3">
    <source>
        <dbReference type="EMBL" id="NVK81773.1"/>
    </source>
</evidence>
<feature type="compositionally biased region" description="Basic and acidic residues" evidence="1">
    <location>
        <begin position="359"/>
        <end position="376"/>
    </location>
</feature>
<feature type="region of interest" description="Disordered" evidence="1">
    <location>
        <begin position="332"/>
        <end position="376"/>
    </location>
</feature>